<keyword evidence="2 7" id="KW-0813">Transport</keyword>
<evidence type="ECO:0000256" key="6">
    <source>
        <dbReference type="ARBA" id="ARBA00023136"/>
    </source>
</evidence>
<dbReference type="PROSITE" id="PS50928">
    <property type="entry name" value="ABC_TM1"/>
    <property type="match status" value="1"/>
</dbReference>
<organism evidence="9 10">
    <name type="scientific">Paenibacillus haidiansis</name>
    <dbReference type="NCBI Taxonomy" id="1574488"/>
    <lineage>
        <taxon>Bacteria</taxon>
        <taxon>Bacillati</taxon>
        <taxon>Bacillota</taxon>
        <taxon>Bacilli</taxon>
        <taxon>Bacillales</taxon>
        <taxon>Paenibacillaceae</taxon>
        <taxon>Paenibacillus</taxon>
    </lineage>
</organism>
<evidence type="ECO:0000256" key="3">
    <source>
        <dbReference type="ARBA" id="ARBA00022475"/>
    </source>
</evidence>
<dbReference type="Pfam" id="PF00528">
    <property type="entry name" value="BPD_transp_1"/>
    <property type="match status" value="1"/>
</dbReference>
<name>A0ABU7VSF2_9BACL</name>
<keyword evidence="4 7" id="KW-0812">Transmembrane</keyword>
<protein>
    <submittedName>
        <fullName evidence="9">Sugar ABC transporter permease</fullName>
    </submittedName>
</protein>
<comment type="subcellular location">
    <subcellularLocation>
        <location evidence="1 7">Cell membrane</location>
        <topology evidence="1 7">Multi-pass membrane protein</topology>
    </subcellularLocation>
</comment>
<dbReference type="InterPro" id="IPR000515">
    <property type="entry name" value="MetI-like"/>
</dbReference>
<feature type="transmembrane region" description="Helical" evidence="7">
    <location>
        <begin position="268"/>
        <end position="288"/>
    </location>
</feature>
<accession>A0ABU7VSF2</accession>
<gene>
    <name evidence="9" type="ORF">V3851_12450</name>
</gene>
<reference evidence="9 10" key="1">
    <citation type="submission" date="2024-02" db="EMBL/GenBank/DDBJ databases">
        <title>A nitrogen-fixing paenibacillus bacterium.</title>
        <authorList>
            <person name="Zhang W.L."/>
            <person name="Chen S.F."/>
        </authorList>
    </citation>
    <scope>NUCLEOTIDE SEQUENCE [LARGE SCALE GENOMIC DNA]</scope>
    <source>
        <strain evidence="9 10">M1</strain>
    </source>
</reference>
<sequence>MMTSKRLANYKSYIPGTLFILPAFVLFAVFIFVPLIYGFVMSFTDYGGFNVTPNFIGIDNYVNLFQDDYFLVSLKNNLIYTVLFVPLTMILALFAALALNNVLHLRKYLRMAFYFPYITSMVSIAIAWGLLFNPVSGPINYILKAIGIANPPEWLMSSHWALFAIILVAVWKSFGYYMIILLAGIQGIPEHLYEAAKLDGANKFKQFLYVTLPSLSPTLFMVLILTIINSFQVFDLVSVMTDGGPGRSTNVLVFRIYQEAFINYRMGYAAAMSTVLFLIIMVISLIQFRLEKKWVTY</sequence>
<feature type="transmembrane region" description="Helical" evidence="7">
    <location>
        <begin position="111"/>
        <end position="131"/>
    </location>
</feature>
<dbReference type="InterPro" id="IPR035906">
    <property type="entry name" value="MetI-like_sf"/>
</dbReference>
<dbReference type="CDD" id="cd06261">
    <property type="entry name" value="TM_PBP2"/>
    <property type="match status" value="1"/>
</dbReference>
<evidence type="ECO:0000313" key="10">
    <source>
        <dbReference type="Proteomes" id="UP001306950"/>
    </source>
</evidence>
<feature type="transmembrane region" description="Helical" evidence="7">
    <location>
        <begin position="78"/>
        <end position="99"/>
    </location>
</feature>
<dbReference type="PANTHER" id="PTHR30193">
    <property type="entry name" value="ABC TRANSPORTER PERMEASE PROTEIN"/>
    <property type="match status" value="1"/>
</dbReference>
<evidence type="ECO:0000313" key="9">
    <source>
        <dbReference type="EMBL" id="MEF2966642.1"/>
    </source>
</evidence>
<dbReference type="InterPro" id="IPR051393">
    <property type="entry name" value="ABC_transporter_permease"/>
</dbReference>
<dbReference type="Proteomes" id="UP001306950">
    <property type="component" value="Unassembled WGS sequence"/>
</dbReference>
<evidence type="ECO:0000259" key="8">
    <source>
        <dbReference type="PROSITE" id="PS50928"/>
    </source>
</evidence>
<dbReference type="Gene3D" id="1.10.3720.10">
    <property type="entry name" value="MetI-like"/>
    <property type="match status" value="1"/>
</dbReference>
<keyword evidence="3" id="KW-1003">Cell membrane</keyword>
<dbReference type="PANTHER" id="PTHR30193:SF37">
    <property type="entry name" value="INNER MEMBRANE ABC TRANSPORTER PERMEASE PROTEIN YCJO"/>
    <property type="match status" value="1"/>
</dbReference>
<evidence type="ECO:0000256" key="5">
    <source>
        <dbReference type="ARBA" id="ARBA00022989"/>
    </source>
</evidence>
<evidence type="ECO:0000256" key="1">
    <source>
        <dbReference type="ARBA" id="ARBA00004651"/>
    </source>
</evidence>
<feature type="transmembrane region" description="Helical" evidence="7">
    <location>
        <begin position="206"/>
        <end position="228"/>
    </location>
</feature>
<evidence type="ECO:0000256" key="2">
    <source>
        <dbReference type="ARBA" id="ARBA00022448"/>
    </source>
</evidence>
<feature type="transmembrane region" description="Helical" evidence="7">
    <location>
        <begin position="160"/>
        <end position="185"/>
    </location>
</feature>
<dbReference type="EMBL" id="JAZHPZ010000005">
    <property type="protein sequence ID" value="MEF2966642.1"/>
    <property type="molecule type" value="Genomic_DNA"/>
</dbReference>
<proteinExistence type="inferred from homology"/>
<evidence type="ECO:0000256" key="7">
    <source>
        <dbReference type="RuleBase" id="RU363032"/>
    </source>
</evidence>
<keyword evidence="6 7" id="KW-0472">Membrane</keyword>
<comment type="caution">
    <text evidence="9">The sequence shown here is derived from an EMBL/GenBank/DDBJ whole genome shotgun (WGS) entry which is preliminary data.</text>
</comment>
<evidence type="ECO:0000256" key="4">
    <source>
        <dbReference type="ARBA" id="ARBA00022692"/>
    </source>
</evidence>
<feature type="transmembrane region" description="Helical" evidence="7">
    <location>
        <begin position="12"/>
        <end position="40"/>
    </location>
</feature>
<feature type="domain" description="ABC transmembrane type-1" evidence="8">
    <location>
        <begin position="74"/>
        <end position="287"/>
    </location>
</feature>
<keyword evidence="5 7" id="KW-1133">Transmembrane helix</keyword>
<dbReference type="RefSeq" id="WP_331846857.1">
    <property type="nucleotide sequence ID" value="NZ_JAZHPZ010000005.1"/>
</dbReference>
<comment type="similarity">
    <text evidence="7">Belongs to the binding-protein-dependent transport system permease family.</text>
</comment>
<dbReference type="SUPFAM" id="SSF161098">
    <property type="entry name" value="MetI-like"/>
    <property type="match status" value="1"/>
</dbReference>
<keyword evidence="10" id="KW-1185">Reference proteome</keyword>